<evidence type="ECO:0000256" key="5">
    <source>
        <dbReference type="ARBA" id="ARBA00022605"/>
    </source>
</evidence>
<dbReference type="OMA" id="AFVYFCD"/>
<dbReference type="PIRSF" id="PIRSF000525">
    <property type="entry name" value="SerC"/>
    <property type="match status" value="1"/>
</dbReference>
<proteinExistence type="inferred from homology"/>
<dbReference type="HAMAP" id="MF_00160">
    <property type="entry name" value="SerC_aminotrans_5"/>
    <property type="match status" value="1"/>
</dbReference>
<keyword evidence="8 12" id="KW-0718">Serine biosynthesis</keyword>
<dbReference type="UniPathway" id="UPA00244">
    <property type="reaction ID" value="UER00311"/>
</dbReference>
<evidence type="ECO:0000256" key="7">
    <source>
        <dbReference type="ARBA" id="ARBA00022898"/>
    </source>
</evidence>
<evidence type="ECO:0000256" key="3">
    <source>
        <dbReference type="ARBA" id="ARBA00006904"/>
    </source>
</evidence>
<keyword evidence="7" id="KW-0663">Pyridoxal phosphate</keyword>
<evidence type="ECO:0000256" key="1">
    <source>
        <dbReference type="ARBA" id="ARBA00001933"/>
    </source>
</evidence>
<name>A0A7R8UQ95_HERIL</name>
<dbReference type="InterPro" id="IPR022278">
    <property type="entry name" value="Pser_aminoTfrase"/>
</dbReference>
<dbReference type="FunFam" id="3.40.640.10:FF:000010">
    <property type="entry name" value="Phosphoserine aminotransferase"/>
    <property type="match status" value="1"/>
</dbReference>
<dbReference type="PROSITE" id="PS00595">
    <property type="entry name" value="AA_TRANSFER_CLASS_5"/>
    <property type="match status" value="1"/>
</dbReference>
<dbReference type="CDD" id="cd00611">
    <property type="entry name" value="PSAT_like"/>
    <property type="match status" value="1"/>
</dbReference>
<reference evidence="14 15" key="1">
    <citation type="submission" date="2020-11" db="EMBL/GenBank/DDBJ databases">
        <authorList>
            <person name="Wallbank WR R."/>
            <person name="Pardo Diaz C."/>
            <person name="Kozak K."/>
            <person name="Martin S."/>
            <person name="Jiggins C."/>
            <person name="Moest M."/>
            <person name="Warren A I."/>
            <person name="Generalovic N T."/>
            <person name="Byers J.R.P. K."/>
            <person name="Montejo-Kovacevich G."/>
            <person name="Yen C E."/>
        </authorList>
    </citation>
    <scope>NUCLEOTIDE SEQUENCE [LARGE SCALE GENOMIC DNA]</scope>
</reference>
<dbReference type="Pfam" id="PF00266">
    <property type="entry name" value="Aminotran_5"/>
    <property type="match status" value="1"/>
</dbReference>
<evidence type="ECO:0000313" key="15">
    <source>
        <dbReference type="Proteomes" id="UP000594454"/>
    </source>
</evidence>
<dbReference type="NCBIfam" id="NF003764">
    <property type="entry name" value="PRK05355.1"/>
    <property type="match status" value="1"/>
</dbReference>
<dbReference type="Gene3D" id="3.90.1150.10">
    <property type="entry name" value="Aspartate Aminotransferase, domain 1"/>
    <property type="match status" value="1"/>
</dbReference>
<accession>A0A7R8UQ95</accession>
<dbReference type="NCBIfam" id="TIGR01364">
    <property type="entry name" value="serC_1"/>
    <property type="match status" value="1"/>
</dbReference>
<dbReference type="UniPathway" id="UPA00135">
    <property type="reaction ID" value="UER00197"/>
</dbReference>
<protein>
    <recommendedName>
        <fullName evidence="12">Phosphoserine aminotransferase</fullName>
        <ecNumber evidence="12">2.6.1.52</ecNumber>
    </recommendedName>
</protein>
<dbReference type="Proteomes" id="UP000594454">
    <property type="component" value="Chromosome 3"/>
</dbReference>
<gene>
    <name evidence="14" type="ORF">HERILL_LOCUS7813</name>
</gene>
<dbReference type="GO" id="GO:0004648">
    <property type="term" value="F:O-phospho-L-serine:2-oxoglutarate aminotransferase activity"/>
    <property type="evidence" value="ECO:0007669"/>
    <property type="project" value="UniProtKB-EC"/>
</dbReference>
<dbReference type="Gene3D" id="3.40.640.10">
    <property type="entry name" value="Type I PLP-dependent aspartate aminotransferase-like (Major domain)"/>
    <property type="match status" value="1"/>
</dbReference>
<dbReference type="GO" id="GO:0006564">
    <property type="term" value="P:L-serine biosynthetic process"/>
    <property type="evidence" value="ECO:0007669"/>
    <property type="project" value="UniProtKB-KW"/>
</dbReference>
<evidence type="ECO:0000256" key="4">
    <source>
        <dbReference type="ARBA" id="ARBA00022576"/>
    </source>
</evidence>
<dbReference type="OrthoDB" id="1703350at2759"/>
<sequence>MVINFGAGPAKLPEEVLKEVQKDLVHYPGADISVMEMSHRGSHYAAIHEAALQSLKDIIYIPDNYKILLMQGGGTGLFATVCMNLMGRTGTADYIVSGSWSAKAAKEAEKYGKVNLVIPKTSKYTSIPDQYTWNLDPNASYVYYCDNETVDGVEFNFVPDTKGVPLVADMSSNFLSRPIDVSKYGVIFAGAQKNIGTAGITVVIVRDDLIGHAMKITPTILDFEIQAKNNSIYNTPPTFIIYVMGRVFEWIKRCGGITAMESNSLKKSQLIYDVIKSSNGFYKCLLDSNCRSRMNVPFRIGDANEELEKQFLKEAESKGMIQLKGHRSVGGIRASLYNAITIKEAQILAEFMTDFYKRNESKV</sequence>
<feature type="domain" description="Aminotransferase class V" evidence="13">
    <location>
        <begin position="3"/>
        <end position="347"/>
    </location>
</feature>
<dbReference type="InterPro" id="IPR015421">
    <property type="entry name" value="PyrdxlP-dep_Trfase_major"/>
</dbReference>
<dbReference type="InParanoid" id="A0A7R8UQ95"/>
<evidence type="ECO:0000256" key="10">
    <source>
        <dbReference type="ARBA" id="ARBA00049007"/>
    </source>
</evidence>
<dbReference type="EMBL" id="LR899011">
    <property type="protein sequence ID" value="CAD7084941.1"/>
    <property type="molecule type" value="Genomic_DNA"/>
</dbReference>
<evidence type="ECO:0000256" key="12">
    <source>
        <dbReference type="RuleBase" id="RU004505"/>
    </source>
</evidence>
<comment type="catalytic activity">
    <reaction evidence="10 12">
        <text>O-phospho-L-serine + 2-oxoglutarate = 3-phosphooxypyruvate + L-glutamate</text>
        <dbReference type="Rhea" id="RHEA:14329"/>
        <dbReference type="ChEBI" id="CHEBI:16810"/>
        <dbReference type="ChEBI" id="CHEBI:18110"/>
        <dbReference type="ChEBI" id="CHEBI:29985"/>
        <dbReference type="ChEBI" id="CHEBI:57524"/>
        <dbReference type="EC" id="2.6.1.52"/>
    </reaction>
</comment>
<keyword evidence="4 12" id="KW-0032">Aminotransferase</keyword>
<dbReference type="SUPFAM" id="SSF53383">
    <property type="entry name" value="PLP-dependent transferases"/>
    <property type="match status" value="1"/>
</dbReference>
<comment type="similarity">
    <text evidence="3">Belongs to the class-V pyridoxal-phosphate-dependent aminotransferase family. SerC subfamily.</text>
</comment>
<comment type="catalytic activity">
    <reaction evidence="9">
        <text>4-(phosphooxy)-L-threonine + 2-oxoglutarate = (R)-3-hydroxy-2-oxo-4-phosphooxybutanoate + L-glutamate</text>
        <dbReference type="Rhea" id="RHEA:16573"/>
        <dbReference type="ChEBI" id="CHEBI:16810"/>
        <dbReference type="ChEBI" id="CHEBI:29985"/>
        <dbReference type="ChEBI" id="CHEBI:58452"/>
        <dbReference type="ChEBI" id="CHEBI:58538"/>
        <dbReference type="EC" id="2.6.1.52"/>
    </reaction>
</comment>
<dbReference type="PANTHER" id="PTHR43247:SF1">
    <property type="entry name" value="PHOSPHOSERINE AMINOTRANSFERASE"/>
    <property type="match status" value="1"/>
</dbReference>
<dbReference type="InterPro" id="IPR015424">
    <property type="entry name" value="PyrdxlP-dep_Trfase"/>
</dbReference>
<evidence type="ECO:0000256" key="2">
    <source>
        <dbReference type="ARBA" id="ARBA00005099"/>
    </source>
</evidence>
<dbReference type="InterPro" id="IPR015422">
    <property type="entry name" value="PyrdxlP-dep_Trfase_small"/>
</dbReference>
<dbReference type="PANTHER" id="PTHR43247">
    <property type="entry name" value="PHOSPHOSERINE AMINOTRANSFERASE"/>
    <property type="match status" value="1"/>
</dbReference>
<dbReference type="FunFam" id="3.90.1150.10:FF:000006">
    <property type="entry name" value="Phosphoserine aminotransferase"/>
    <property type="match status" value="1"/>
</dbReference>
<dbReference type="FunCoup" id="A0A7R8UQ95">
    <property type="interactions" value="878"/>
</dbReference>
<evidence type="ECO:0000313" key="14">
    <source>
        <dbReference type="EMBL" id="CAD7084941.1"/>
    </source>
</evidence>
<dbReference type="InterPro" id="IPR000192">
    <property type="entry name" value="Aminotrans_V_dom"/>
</dbReference>
<evidence type="ECO:0000256" key="6">
    <source>
        <dbReference type="ARBA" id="ARBA00022679"/>
    </source>
</evidence>
<dbReference type="GO" id="GO:0005737">
    <property type="term" value="C:cytoplasm"/>
    <property type="evidence" value="ECO:0007669"/>
    <property type="project" value="TreeGrafter"/>
</dbReference>
<evidence type="ECO:0000256" key="11">
    <source>
        <dbReference type="RuleBase" id="RU004504"/>
    </source>
</evidence>
<evidence type="ECO:0000256" key="9">
    <source>
        <dbReference type="ARBA" id="ARBA00047630"/>
    </source>
</evidence>
<evidence type="ECO:0000256" key="8">
    <source>
        <dbReference type="ARBA" id="ARBA00023299"/>
    </source>
</evidence>
<evidence type="ECO:0000259" key="13">
    <source>
        <dbReference type="Pfam" id="PF00266"/>
    </source>
</evidence>
<keyword evidence="6 12" id="KW-0808">Transferase</keyword>
<dbReference type="AlphaFoldDB" id="A0A7R8UQ95"/>
<comment type="pathway">
    <text evidence="2 12">Amino-acid biosynthesis; L-serine biosynthesis; L-serine from 3-phospho-D-glycerate: step 2/3.</text>
</comment>
<dbReference type="InterPro" id="IPR020578">
    <property type="entry name" value="Aminotrans_V_PyrdxlP_BS"/>
</dbReference>
<keyword evidence="5 12" id="KW-0028">Amino-acid biosynthesis</keyword>
<dbReference type="GO" id="GO:0030170">
    <property type="term" value="F:pyridoxal phosphate binding"/>
    <property type="evidence" value="ECO:0007669"/>
    <property type="project" value="TreeGrafter"/>
</dbReference>
<organism evidence="14 15">
    <name type="scientific">Hermetia illucens</name>
    <name type="common">Black soldier fly</name>
    <dbReference type="NCBI Taxonomy" id="343691"/>
    <lineage>
        <taxon>Eukaryota</taxon>
        <taxon>Metazoa</taxon>
        <taxon>Ecdysozoa</taxon>
        <taxon>Arthropoda</taxon>
        <taxon>Hexapoda</taxon>
        <taxon>Insecta</taxon>
        <taxon>Pterygota</taxon>
        <taxon>Neoptera</taxon>
        <taxon>Endopterygota</taxon>
        <taxon>Diptera</taxon>
        <taxon>Brachycera</taxon>
        <taxon>Stratiomyomorpha</taxon>
        <taxon>Stratiomyidae</taxon>
        <taxon>Hermetiinae</taxon>
        <taxon>Hermetia</taxon>
    </lineage>
</organism>
<dbReference type="EC" id="2.6.1.52" evidence="12"/>
<keyword evidence="15" id="KW-1185">Reference proteome</keyword>
<comment type="cofactor">
    <cofactor evidence="1 11">
        <name>pyridoxal 5'-phosphate</name>
        <dbReference type="ChEBI" id="CHEBI:597326"/>
    </cofactor>
</comment>